<name>A0A261SD52_9BORD</name>
<dbReference type="InterPro" id="IPR012223">
    <property type="entry name" value="TEII"/>
</dbReference>
<dbReference type="Pfam" id="PF00975">
    <property type="entry name" value="Thioesterase"/>
    <property type="match status" value="1"/>
</dbReference>
<accession>A0A261SD52</accession>
<dbReference type="AlphaFoldDB" id="A0A261SD52"/>
<dbReference type="Gene3D" id="3.40.50.1820">
    <property type="entry name" value="alpha/beta hydrolase"/>
    <property type="match status" value="1"/>
</dbReference>
<dbReference type="InterPro" id="IPR001031">
    <property type="entry name" value="Thioesterase"/>
</dbReference>
<dbReference type="EMBL" id="NEVM01000002">
    <property type="protein sequence ID" value="OZI34730.1"/>
    <property type="molecule type" value="Genomic_DNA"/>
</dbReference>
<gene>
    <name evidence="3" type="ORF">CAL29_14755</name>
</gene>
<evidence type="ECO:0000313" key="3">
    <source>
        <dbReference type="EMBL" id="OZI34730.1"/>
    </source>
</evidence>
<dbReference type="PANTHER" id="PTHR11487">
    <property type="entry name" value="THIOESTERASE"/>
    <property type="match status" value="1"/>
</dbReference>
<protein>
    <recommendedName>
        <fullName evidence="2">Thioesterase domain-containing protein</fullName>
    </recommendedName>
</protein>
<proteinExistence type="inferred from homology"/>
<dbReference type="OrthoDB" id="8480037at2"/>
<evidence type="ECO:0000259" key="2">
    <source>
        <dbReference type="Pfam" id="PF00975"/>
    </source>
</evidence>
<dbReference type="GO" id="GO:0008610">
    <property type="term" value="P:lipid biosynthetic process"/>
    <property type="evidence" value="ECO:0007669"/>
    <property type="project" value="TreeGrafter"/>
</dbReference>
<dbReference type="InterPro" id="IPR029058">
    <property type="entry name" value="AB_hydrolase_fold"/>
</dbReference>
<reference evidence="4" key="1">
    <citation type="submission" date="2017-05" db="EMBL/GenBank/DDBJ databases">
        <title>Complete and WGS of Bordetella genogroups.</title>
        <authorList>
            <person name="Spilker T."/>
            <person name="Lipuma J."/>
        </authorList>
    </citation>
    <scope>NUCLEOTIDE SEQUENCE [LARGE SCALE GENOMIC DNA]</scope>
    <source>
        <strain evidence="4">AU16122</strain>
    </source>
</reference>
<comment type="similarity">
    <text evidence="1">Belongs to the thioesterase family.</text>
</comment>
<feature type="domain" description="Thioesterase" evidence="2">
    <location>
        <begin position="6"/>
        <end position="233"/>
    </location>
</feature>
<dbReference type="RefSeq" id="WP_094853721.1">
    <property type="nucleotide sequence ID" value="NZ_NEVM01000002.1"/>
</dbReference>
<dbReference type="SUPFAM" id="SSF53474">
    <property type="entry name" value="alpha/beta-Hydrolases"/>
    <property type="match status" value="1"/>
</dbReference>
<dbReference type="Proteomes" id="UP000216020">
    <property type="component" value="Unassembled WGS sequence"/>
</dbReference>
<keyword evidence="4" id="KW-1185">Reference proteome</keyword>
<evidence type="ECO:0000313" key="4">
    <source>
        <dbReference type="Proteomes" id="UP000216020"/>
    </source>
</evidence>
<dbReference type="PANTHER" id="PTHR11487:SF0">
    <property type="entry name" value="S-ACYL FATTY ACID SYNTHASE THIOESTERASE, MEDIUM CHAIN"/>
    <property type="match status" value="1"/>
</dbReference>
<organism evidence="3 4">
    <name type="scientific">Bordetella genomosp. 10</name>
    <dbReference type="NCBI Taxonomy" id="1416804"/>
    <lineage>
        <taxon>Bacteria</taxon>
        <taxon>Pseudomonadati</taxon>
        <taxon>Pseudomonadota</taxon>
        <taxon>Betaproteobacteria</taxon>
        <taxon>Burkholderiales</taxon>
        <taxon>Alcaligenaceae</taxon>
        <taxon>Bordetella</taxon>
    </lineage>
</organism>
<sequence length="248" mass="27546">MHTPLPLFCFPYAGGGTAIYRQWADGLPGAVIPIPVHLPGRGPRVQQPPVQTWPALLDVLLADLHPYMDRPLALFGHSMGALVAFELAHAMRERYGANPVWLGLSACVAPALREWEDKWLHCPRAELLDELQDLNGTHQELLRNDEFMALVEPVLRADFHLCGVYPREVGRPPLDCPILVLGGTEDKDVCDDSRKLKAWASETTGPTELVLLKGDHFFINTRRDAVLSIVSRSLTGVMHRRRPATCGV</sequence>
<comment type="caution">
    <text evidence="3">The sequence shown here is derived from an EMBL/GenBank/DDBJ whole genome shotgun (WGS) entry which is preliminary data.</text>
</comment>
<evidence type="ECO:0000256" key="1">
    <source>
        <dbReference type="ARBA" id="ARBA00007169"/>
    </source>
</evidence>